<organism evidence="3 4">
    <name type="scientific">Dillenia turbinata</name>
    <dbReference type="NCBI Taxonomy" id="194707"/>
    <lineage>
        <taxon>Eukaryota</taxon>
        <taxon>Viridiplantae</taxon>
        <taxon>Streptophyta</taxon>
        <taxon>Embryophyta</taxon>
        <taxon>Tracheophyta</taxon>
        <taxon>Spermatophyta</taxon>
        <taxon>Magnoliopsida</taxon>
        <taxon>eudicotyledons</taxon>
        <taxon>Gunneridae</taxon>
        <taxon>Pentapetalae</taxon>
        <taxon>Dilleniales</taxon>
        <taxon>Dilleniaceae</taxon>
        <taxon>Dillenia</taxon>
    </lineage>
</organism>
<dbReference type="InterPro" id="IPR046848">
    <property type="entry name" value="E_motif"/>
</dbReference>
<evidence type="ECO:0000256" key="1">
    <source>
        <dbReference type="ARBA" id="ARBA00006643"/>
    </source>
</evidence>
<dbReference type="GO" id="GO:0009451">
    <property type="term" value="P:RNA modification"/>
    <property type="evidence" value="ECO:0007669"/>
    <property type="project" value="InterPro"/>
</dbReference>
<evidence type="ECO:0000259" key="2">
    <source>
        <dbReference type="Pfam" id="PF14432"/>
    </source>
</evidence>
<comment type="caution">
    <text evidence="3">The sequence shown here is derived from an EMBL/GenBank/DDBJ whole genome shotgun (WGS) entry which is preliminary data.</text>
</comment>
<dbReference type="GO" id="GO:0008270">
    <property type="term" value="F:zinc ion binding"/>
    <property type="evidence" value="ECO:0007669"/>
    <property type="project" value="InterPro"/>
</dbReference>
<dbReference type="Pfam" id="PF20431">
    <property type="entry name" value="E_motif"/>
    <property type="match status" value="1"/>
</dbReference>
<dbReference type="InterPro" id="IPR046960">
    <property type="entry name" value="PPR_At4g14850-like_plant"/>
</dbReference>
<comment type="similarity">
    <text evidence="1">Belongs to the PPR family. PCMP-H subfamily.</text>
</comment>
<sequence length="390" mass="44108">MYPKHVHPLHFLSKHSNPRRLDLGEVAARARLLELEPKHTGDSVLLSNLYASECRWTDVQIVRPSMLKEGLRKTPGHGLVELGNCVYDFIMGDSSHSESKKIYEKLEEITSLLKLEGYVPHTTNVLADIENEEKETALSYHSEKIAIAFMPISTPPRTPIRVVKNLSVRANCNLAIKLISKPSNDLRSCSESALFRSWRAAFTLDCVSPPPYFLSLCFAAQLEHITSRLFLAAKDALSSFLNFSFSLIGSLGFWSLGHLSSVLHRLSSGRRLKARVSTFPSAHLPNRNTTWWHSAFPFRIFLYFPVTQGHERFDGFDETNIRIILLLIHAVDSIAEQAIFNALDFYPAGIFLKGLSDAAKRLPFWRTLKFLYAHLRQKALKLLATVPLIP</sequence>
<name>A0AAN8YY15_9MAGN</name>
<dbReference type="EMBL" id="JBAMMX010000023">
    <property type="protein sequence ID" value="KAK6917117.1"/>
    <property type="molecule type" value="Genomic_DNA"/>
</dbReference>
<gene>
    <name evidence="3" type="ORF">RJ641_017868</name>
</gene>
<dbReference type="PANTHER" id="PTHR47926">
    <property type="entry name" value="PENTATRICOPEPTIDE REPEAT-CONTAINING PROTEIN"/>
    <property type="match status" value="1"/>
</dbReference>
<evidence type="ECO:0000313" key="3">
    <source>
        <dbReference type="EMBL" id="KAK6917117.1"/>
    </source>
</evidence>
<reference evidence="3 4" key="1">
    <citation type="submission" date="2023-12" db="EMBL/GenBank/DDBJ databases">
        <title>A high-quality genome assembly for Dillenia turbinata (Dilleniales).</title>
        <authorList>
            <person name="Chanderbali A."/>
        </authorList>
    </citation>
    <scope>NUCLEOTIDE SEQUENCE [LARGE SCALE GENOMIC DNA]</scope>
    <source>
        <strain evidence="3">LSX21</strain>
        <tissue evidence="3">Leaf</tissue>
    </source>
</reference>
<dbReference type="PANTHER" id="PTHR47926:SF507">
    <property type="entry name" value="DYW DOMAIN-CONTAINING PROTEIN"/>
    <property type="match status" value="1"/>
</dbReference>
<dbReference type="Proteomes" id="UP001370490">
    <property type="component" value="Unassembled WGS sequence"/>
</dbReference>
<dbReference type="InterPro" id="IPR032867">
    <property type="entry name" value="DYW_dom"/>
</dbReference>
<evidence type="ECO:0000313" key="4">
    <source>
        <dbReference type="Proteomes" id="UP001370490"/>
    </source>
</evidence>
<dbReference type="GO" id="GO:0003723">
    <property type="term" value="F:RNA binding"/>
    <property type="evidence" value="ECO:0007669"/>
    <property type="project" value="InterPro"/>
</dbReference>
<feature type="domain" description="DYW" evidence="2">
    <location>
        <begin position="117"/>
        <end position="182"/>
    </location>
</feature>
<accession>A0AAN8YY15</accession>
<proteinExistence type="inferred from homology"/>
<dbReference type="Pfam" id="PF14432">
    <property type="entry name" value="DYW_deaminase"/>
    <property type="match status" value="1"/>
</dbReference>
<dbReference type="AlphaFoldDB" id="A0AAN8YY15"/>
<protein>
    <submittedName>
        <fullName evidence="3">DYW domain</fullName>
    </submittedName>
</protein>
<keyword evidence="4" id="KW-1185">Reference proteome</keyword>